<comment type="cofactor">
    <cofactor evidence="1">
        <name>FAD</name>
        <dbReference type="ChEBI" id="CHEBI:57692"/>
    </cofactor>
</comment>
<evidence type="ECO:0000256" key="2">
    <source>
        <dbReference type="ARBA" id="ARBA00022630"/>
    </source>
</evidence>
<evidence type="ECO:0000256" key="3">
    <source>
        <dbReference type="ARBA" id="ARBA00022827"/>
    </source>
</evidence>
<dbReference type="PANTHER" id="PTHR42887">
    <property type="entry name" value="OS12G0638800 PROTEIN"/>
    <property type="match status" value="1"/>
</dbReference>
<dbReference type="Proteomes" id="UP001500339">
    <property type="component" value="Unassembled WGS sequence"/>
</dbReference>
<dbReference type="Pfam" id="PF22780">
    <property type="entry name" value="HI0933_like_1st"/>
    <property type="match status" value="1"/>
</dbReference>
<dbReference type="RefSeq" id="WP_343769830.1">
    <property type="nucleotide sequence ID" value="NZ_BAAACF010000002.1"/>
</dbReference>
<evidence type="ECO:0000256" key="1">
    <source>
        <dbReference type="ARBA" id="ARBA00001974"/>
    </source>
</evidence>
<keyword evidence="2" id="KW-0285">Flavoprotein</keyword>
<evidence type="ECO:0000313" key="6">
    <source>
        <dbReference type="EMBL" id="GAA0726433.1"/>
    </source>
</evidence>
<comment type="caution">
    <text evidence="6">The sequence shown here is derived from an EMBL/GenBank/DDBJ whole genome shotgun (WGS) entry which is preliminary data.</text>
</comment>
<accession>A0ABP3U9L2</accession>
<feature type="domain" description="RsdA/BaiN/AoA(So)-like Rossmann fold-like" evidence="4">
    <location>
        <begin position="3"/>
        <end position="405"/>
    </location>
</feature>
<dbReference type="SUPFAM" id="SSF160996">
    <property type="entry name" value="HI0933 insert domain-like"/>
    <property type="match status" value="1"/>
</dbReference>
<evidence type="ECO:0000313" key="7">
    <source>
        <dbReference type="Proteomes" id="UP001500339"/>
    </source>
</evidence>
<reference evidence="7" key="1">
    <citation type="journal article" date="2019" name="Int. J. Syst. Evol. Microbiol.">
        <title>The Global Catalogue of Microorganisms (GCM) 10K type strain sequencing project: providing services to taxonomists for standard genome sequencing and annotation.</title>
        <authorList>
            <consortium name="The Broad Institute Genomics Platform"/>
            <consortium name="The Broad Institute Genome Sequencing Center for Infectious Disease"/>
            <person name="Wu L."/>
            <person name="Ma J."/>
        </authorList>
    </citation>
    <scope>NUCLEOTIDE SEQUENCE [LARGE SCALE GENOMIC DNA]</scope>
    <source>
        <strain evidence="7">JCM 1405</strain>
    </source>
</reference>
<proteinExistence type="predicted"/>
<feature type="domain" description="RsdA/BaiN/AoA(So)-like insert" evidence="5">
    <location>
        <begin position="189"/>
        <end position="351"/>
    </location>
</feature>
<dbReference type="PANTHER" id="PTHR42887:SF2">
    <property type="entry name" value="OS12G0638800 PROTEIN"/>
    <property type="match status" value="1"/>
</dbReference>
<dbReference type="InterPro" id="IPR036188">
    <property type="entry name" value="FAD/NAD-bd_sf"/>
</dbReference>
<name>A0ABP3U9L2_9CLOT</name>
<evidence type="ECO:0000259" key="5">
    <source>
        <dbReference type="Pfam" id="PF22780"/>
    </source>
</evidence>
<dbReference type="EMBL" id="BAAACF010000002">
    <property type="protein sequence ID" value="GAA0726433.1"/>
    <property type="molecule type" value="Genomic_DNA"/>
</dbReference>
<dbReference type="Gene3D" id="3.50.50.60">
    <property type="entry name" value="FAD/NAD(P)-binding domain"/>
    <property type="match status" value="1"/>
</dbReference>
<dbReference type="InterPro" id="IPR055178">
    <property type="entry name" value="RsdA/BaiN/AoA(So)-like_dom"/>
</dbReference>
<gene>
    <name evidence="6" type="ORF">GCM10008905_23030</name>
</gene>
<dbReference type="InterPro" id="IPR023166">
    <property type="entry name" value="BaiN-like_dom_sf"/>
</dbReference>
<keyword evidence="3" id="KW-0274">FAD</keyword>
<dbReference type="InterPro" id="IPR057661">
    <property type="entry name" value="RsdA/BaiN/AoA(So)_Rossmann"/>
</dbReference>
<evidence type="ECO:0000259" key="4">
    <source>
        <dbReference type="Pfam" id="PF03486"/>
    </source>
</evidence>
<keyword evidence="7" id="KW-1185">Reference proteome</keyword>
<organism evidence="6 7">
    <name type="scientific">Clostridium malenominatum</name>
    <dbReference type="NCBI Taxonomy" id="1539"/>
    <lineage>
        <taxon>Bacteria</taxon>
        <taxon>Bacillati</taxon>
        <taxon>Bacillota</taxon>
        <taxon>Clostridia</taxon>
        <taxon>Eubacteriales</taxon>
        <taxon>Clostridiaceae</taxon>
        <taxon>Clostridium</taxon>
    </lineage>
</organism>
<sequence>MFHDIIIIGAGASGIVSSIVAKDRGLDVAIIEGNDRIGKKILTTGNGRCNITNRFINDLRYYSYNKDFFKDTLEDFNLEKTIEFFYSLGLPTIELDDGKMYPSSLQASSVLDIFRLAIDERSIPLYLSLKVTKVNKINKIFQIHTSDDKIFTCNKLVLSCGGKSAPNTGSDGSGFSLAKSLGHKIIAPVPGLVQLKLKHDKLKALSGIKFDGNVKAFIEGSLVREEIGEILFTDYGISGPPILQLSSHLSRALYEKKIVSLVVDMNPHISMEDLKDFLENHWGLFNYRTISESLIGIINKKLIPIILKECNVFDIHKPCYQLSWEEKNNIITLLKHWQFTVCDTNSFNNSQITCGGVDTKEVDSFNLQSKIVSNLYLTGEILDVHGDCGGYNLQWAWSSGYIVGKNL</sequence>
<dbReference type="SUPFAM" id="SSF51905">
    <property type="entry name" value="FAD/NAD(P)-binding domain"/>
    <property type="match status" value="1"/>
</dbReference>
<dbReference type="NCBIfam" id="TIGR00275">
    <property type="entry name" value="aminoacetone oxidase family FAD-binding enzyme"/>
    <property type="match status" value="1"/>
</dbReference>
<protein>
    <submittedName>
        <fullName evidence="6">NAD(P)/FAD-dependent oxidoreductase</fullName>
    </submittedName>
</protein>
<dbReference type="Gene3D" id="2.40.30.10">
    <property type="entry name" value="Translation factors"/>
    <property type="match status" value="1"/>
</dbReference>
<dbReference type="Gene3D" id="1.10.8.260">
    <property type="entry name" value="HI0933 insert domain-like"/>
    <property type="match status" value="1"/>
</dbReference>
<dbReference type="InterPro" id="IPR004792">
    <property type="entry name" value="BaiN-like"/>
</dbReference>
<dbReference type="PRINTS" id="PR00411">
    <property type="entry name" value="PNDRDTASEI"/>
</dbReference>
<dbReference type="Pfam" id="PF03486">
    <property type="entry name" value="HI0933_like"/>
    <property type="match status" value="1"/>
</dbReference>